<keyword evidence="5" id="KW-0479">Metal-binding</keyword>
<feature type="compositionally biased region" description="Polar residues" evidence="9">
    <location>
        <begin position="208"/>
        <end position="231"/>
    </location>
</feature>
<dbReference type="FunFam" id="3.40.140.10:FF:000039">
    <property type="entry name" value="tRNA-specific adenosine deaminase"/>
    <property type="match status" value="1"/>
</dbReference>
<accession>A0AAJ8LA05</accession>
<name>A0AAJ8LA05_9TREE</name>
<evidence type="ECO:0000256" key="6">
    <source>
        <dbReference type="ARBA" id="ARBA00022801"/>
    </source>
</evidence>
<dbReference type="AlphaFoldDB" id="A0AAJ8LA05"/>
<dbReference type="PROSITE" id="PS51747">
    <property type="entry name" value="CYT_DCMP_DEAMINASES_2"/>
    <property type="match status" value="1"/>
</dbReference>
<dbReference type="SUPFAM" id="SSF53927">
    <property type="entry name" value="Cytidine deaminase-like"/>
    <property type="match status" value="1"/>
</dbReference>
<feature type="compositionally biased region" description="Polar residues" evidence="9">
    <location>
        <begin position="184"/>
        <end position="201"/>
    </location>
</feature>
<comment type="catalytic activity">
    <reaction evidence="8">
        <text>adenosine(34) in tRNA + H2O + H(+) = inosine(34) in tRNA + NH4(+)</text>
        <dbReference type="Rhea" id="RHEA:43168"/>
        <dbReference type="Rhea" id="RHEA-COMP:10373"/>
        <dbReference type="Rhea" id="RHEA-COMP:10374"/>
        <dbReference type="ChEBI" id="CHEBI:15377"/>
        <dbReference type="ChEBI" id="CHEBI:15378"/>
        <dbReference type="ChEBI" id="CHEBI:28938"/>
        <dbReference type="ChEBI" id="CHEBI:74411"/>
        <dbReference type="ChEBI" id="CHEBI:82852"/>
        <dbReference type="EC" id="3.5.4.33"/>
    </reaction>
</comment>
<reference evidence="11" key="1">
    <citation type="submission" date="2013-07" db="EMBL/GenBank/DDBJ databases">
        <authorList>
            <consortium name="The Broad Institute Genome Sequencing Platform"/>
            <person name="Cuomo C."/>
            <person name="Litvintseva A."/>
            <person name="Chen Y."/>
            <person name="Heitman J."/>
            <person name="Sun S."/>
            <person name="Springer D."/>
            <person name="Dromer F."/>
            <person name="Young S.K."/>
            <person name="Zeng Q."/>
            <person name="Gargeya S."/>
            <person name="Fitzgerald M."/>
            <person name="Abouelleil A."/>
            <person name="Alvarado L."/>
            <person name="Berlin A.M."/>
            <person name="Chapman S.B."/>
            <person name="Dewar J."/>
            <person name="Goldberg J."/>
            <person name="Griggs A."/>
            <person name="Gujja S."/>
            <person name="Hansen M."/>
            <person name="Howarth C."/>
            <person name="Imamovic A."/>
            <person name="Larimer J."/>
            <person name="McCowan C."/>
            <person name="Murphy C."/>
            <person name="Pearson M."/>
            <person name="Priest M."/>
            <person name="Roberts A."/>
            <person name="Saif S."/>
            <person name="Shea T."/>
            <person name="Sykes S."/>
            <person name="Wortman J."/>
            <person name="Nusbaum C."/>
            <person name="Birren B."/>
        </authorList>
    </citation>
    <scope>NUCLEOTIDE SEQUENCE</scope>
    <source>
        <strain evidence="11">CBS 10737</strain>
    </source>
</reference>
<keyword evidence="12" id="KW-1185">Reference proteome</keyword>
<protein>
    <recommendedName>
        <fullName evidence="3">tRNA(adenine(34)) deaminase</fullName>
        <ecNumber evidence="3">3.5.4.33</ecNumber>
    </recommendedName>
</protein>
<dbReference type="PROSITE" id="PS00903">
    <property type="entry name" value="CYT_DCMP_DEAMINASES_1"/>
    <property type="match status" value="1"/>
</dbReference>
<reference evidence="11" key="2">
    <citation type="submission" date="2024-02" db="EMBL/GenBank/DDBJ databases">
        <title>Comparative genomics of Cryptococcus and Kwoniella reveals pathogenesis evolution and contrasting modes of karyotype evolution via chromosome fusion or intercentromeric recombination.</title>
        <authorList>
            <person name="Coelho M.A."/>
            <person name="David-Palma M."/>
            <person name="Shea T."/>
            <person name="Bowers K."/>
            <person name="McGinley-Smith S."/>
            <person name="Mohammad A.W."/>
            <person name="Gnirke A."/>
            <person name="Yurkov A.M."/>
            <person name="Nowrousian M."/>
            <person name="Sun S."/>
            <person name="Cuomo C.A."/>
            <person name="Heitman J."/>
        </authorList>
    </citation>
    <scope>NUCLEOTIDE SEQUENCE</scope>
    <source>
        <strain evidence="11">CBS 10737</strain>
    </source>
</reference>
<keyword evidence="4" id="KW-0819">tRNA processing</keyword>
<dbReference type="CDD" id="cd01285">
    <property type="entry name" value="nucleoside_deaminase"/>
    <property type="match status" value="1"/>
</dbReference>
<comment type="similarity">
    <text evidence="2">Belongs to the cytidine and deoxycytidylate deaminase family. ADAT2 subfamily.</text>
</comment>
<dbReference type="GeneID" id="30173890"/>
<keyword evidence="6" id="KW-0378">Hydrolase</keyword>
<organism evidence="11 12">
    <name type="scientific">Kwoniella pini CBS 10737</name>
    <dbReference type="NCBI Taxonomy" id="1296096"/>
    <lineage>
        <taxon>Eukaryota</taxon>
        <taxon>Fungi</taxon>
        <taxon>Dikarya</taxon>
        <taxon>Basidiomycota</taxon>
        <taxon>Agaricomycotina</taxon>
        <taxon>Tremellomycetes</taxon>
        <taxon>Tremellales</taxon>
        <taxon>Cryptococcaceae</taxon>
        <taxon>Kwoniella</taxon>
    </lineage>
</organism>
<gene>
    <name evidence="11" type="ORF">I206_106936</name>
</gene>
<dbReference type="EC" id="3.5.4.33" evidence="3"/>
<dbReference type="InterPro" id="IPR002125">
    <property type="entry name" value="CMP_dCMP_dom"/>
</dbReference>
<dbReference type="Proteomes" id="UP000094020">
    <property type="component" value="Chromosome 10"/>
</dbReference>
<dbReference type="Gene3D" id="3.40.140.10">
    <property type="entry name" value="Cytidine Deaminase, domain 2"/>
    <property type="match status" value="1"/>
</dbReference>
<sequence length="269" mass="28984">MNMATYIPPHEQDPNDLAWMREALNMAEEALANDEVPVGCVFVKDGKAIARARNRTNEWRNATLHAELEAIDHLLPTNPAPLDTITLYVTVEPCVMCASALRQIGIGRVVYGCGNDRFGGCGSVIDVNSSSRLDTHPAYIAEGGYYREEAIILLRRFYLSQNPNAPKPKAKASRVLKTEIAPVPTSSNNTPVSSRPSSTAPSKRETSIPRNIPTSSVMDSSSIDIRGTTVSDDGDNPEIGSLDSEKTIKNGILPIGSTIASTPLPGPLE</sequence>
<feature type="domain" description="CMP/dCMP-type deaminase" evidence="10">
    <location>
        <begin position="14"/>
        <end position="132"/>
    </location>
</feature>
<dbReference type="GO" id="GO:0052718">
    <property type="term" value="C:tRNA-specific adenosine-34 deaminase complex"/>
    <property type="evidence" value="ECO:0007669"/>
    <property type="project" value="UniProtKB-ARBA"/>
</dbReference>
<dbReference type="KEGG" id="kpin:30173890"/>
<evidence type="ECO:0000256" key="8">
    <source>
        <dbReference type="ARBA" id="ARBA00048045"/>
    </source>
</evidence>
<evidence type="ECO:0000259" key="10">
    <source>
        <dbReference type="PROSITE" id="PS51747"/>
    </source>
</evidence>
<dbReference type="PANTHER" id="PTHR11079">
    <property type="entry name" value="CYTOSINE DEAMINASE FAMILY MEMBER"/>
    <property type="match status" value="1"/>
</dbReference>
<dbReference type="Pfam" id="PF00383">
    <property type="entry name" value="dCMP_cyt_deam_1"/>
    <property type="match status" value="1"/>
</dbReference>
<dbReference type="GO" id="GO:0008270">
    <property type="term" value="F:zinc ion binding"/>
    <property type="evidence" value="ECO:0007669"/>
    <property type="project" value="InterPro"/>
</dbReference>
<feature type="region of interest" description="Disordered" evidence="9">
    <location>
        <begin position="179"/>
        <end position="243"/>
    </location>
</feature>
<dbReference type="PANTHER" id="PTHR11079:SF149">
    <property type="entry name" value="TRNA-SPECIFIC ADENOSINE DEAMINASE 2"/>
    <property type="match status" value="1"/>
</dbReference>
<dbReference type="GO" id="GO:0005737">
    <property type="term" value="C:cytoplasm"/>
    <property type="evidence" value="ECO:0007669"/>
    <property type="project" value="TreeGrafter"/>
</dbReference>
<dbReference type="InterPro" id="IPR016192">
    <property type="entry name" value="APOBEC/CMP_deaminase_Zn-bd"/>
</dbReference>
<evidence type="ECO:0000256" key="4">
    <source>
        <dbReference type="ARBA" id="ARBA00022694"/>
    </source>
</evidence>
<evidence type="ECO:0000256" key="2">
    <source>
        <dbReference type="ARBA" id="ARBA00010669"/>
    </source>
</evidence>
<evidence type="ECO:0000256" key="5">
    <source>
        <dbReference type="ARBA" id="ARBA00022723"/>
    </source>
</evidence>
<keyword evidence="7" id="KW-0862">Zinc</keyword>
<dbReference type="EMBL" id="CP144528">
    <property type="protein sequence ID" value="WWC72972.1"/>
    <property type="molecule type" value="Genomic_DNA"/>
</dbReference>
<evidence type="ECO:0000313" key="11">
    <source>
        <dbReference type="EMBL" id="WWC72972.1"/>
    </source>
</evidence>
<dbReference type="GO" id="GO:0052717">
    <property type="term" value="F:tRNA-specific adenosine-34 deaminase activity"/>
    <property type="evidence" value="ECO:0007669"/>
    <property type="project" value="UniProtKB-EC"/>
</dbReference>
<evidence type="ECO:0000313" key="12">
    <source>
        <dbReference type="Proteomes" id="UP000094020"/>
    </source>
</evidence>
<dbReference type="GO" id="GO:0002100">
    <property type="term" value="P:tRNA wobble adenosine to inosine editing"/>
    <property type="evidence" value="ECO:0007669"/>
    <property type="project" value="InterPro"/>
</dbReference>
<evidence type="ECO:0000256" key="3">
    <source>
        <dbReference type="ARBA" id="ARBA00012740"/>
    </source>
</evidence>
<comment type="cofactor">
    <cofactor evidence="1">
        <name>Zn(2+)</name>
        <dbReference type="ChEBI" id="CHEBI:29105"/>
    </cofactor>
</comment>
<dbReference type="RefSeq" id="XP_019009959.2">
    <property type="nucleotide sequence ID" value="XM_019157241.2"/>
</dbReference>
<dbReference type="InterPro" id="IPR016193">
    <property type="entry name" value="Cytidine_deaminase-like"/>
</dbReference>
<evidence type="ECO:0000256" key="1">
    <source>
        <dbReference type="ARBA" id="ARBA00001947"/>
    </source>
</evidence>
<evidence type="ECO:0000256" key="9">
    <source>
        <dbReference type="SAM" id="MobiDB-lite"/>
    </source>
</evidence>
<proteinExistence type="inferred from homology"/>
<evidence type="ECO:0000256" key="7">
    <source>
        <dbReference type="ARBA" id="ARBA00022833"/>
    </source>
</evidence>
<dbReference type="GO" id="GO:0005634">
    <property type="term" value="C:nucleus"/>
    <property type="evidence" value="ECO:0007669"/>
    <property type="project" value="TreeGrafter"/>
</dbReference>